<evidence type="ECO:0000256" key="1">
    <source>
        <dbReference type="SAM" id="MobiDB-lite"/>
    </source>
</evidence>
<proteinExistence type="predicted"/>
<comment type="caution">
    <text evidence="3">The sequence shown here is derived from an EMBL/GenBank/DDBJ whole genome shotgun (WGS) entry which is preliminary data.</text>
</comment>
<evidence type="ECO:0000313" key="4">
    <source>
        <dbReference type="Proteomes" id="UP001172055"/>
    </source>
</evidence>
<keyword evidence="2" id="KW-0812">Transmembrane</keyword>
<keyword evidence="2" id="KW-1133">Transmembrane helix</keyword>
<feature type="transmembrane region" description="Helical" evidence="2">
    <location>
        <begin position="6"/>
        <end position="22"/>
    </location>
</feature>
<keyword evidence="2" id="KW-0472">Membrane</keyword>
<name>A0ABT8N4N3_9BACL</name>
<dbReference type="Proteomes" id="UP001172055">
    <property type="component" value="Unassembled WGS sequence"/>
</dbReference>
<gene>
    <name evidence="3" type="ORF">QWY14_13630</name>
</gene>
<protein>
    <submittedName>
        <fullName evidence="3">DUF1572 domain-containing protein</fullName>
    </submittedName>
</protein>
<sequence length="408" mass="46760">MENILPIATVVLILIVGLFLYFNRRKGTPVEPEILTSPESEPEIKNSEPEVEDPYVPFMPHVSEVEDEEIVERQYRKIEIPAILKFDIRETLNAGSLVIEDAKKYKVKFSPEVVKGLKDKNMTLIERVNGKGYLPAVKKEGTKGIYEQAVLLKKVDPKLVAHASFSLLTAVVGQQQLIEIQSSLKKIEEKLAVLLQNRDNDFAGKIESRFSYFREVIARFRNNGILLGGVEDQKIEDFYTATIQDLKVLNKDLKAIGESIDRLKEHETIRNWGEAAVIKDYKKLIDTFNNKQELVLLNIKFIEECYEPYLTSVRNYQEANSKSRSLDEVVAENNNIISVIESKVKKIEENYKVKLNFGVKALKYRNLEGLKEITPLRINQQKLSSQEVPSELLVEIVDEEKVYAYVPK</sequence>
<evidence type="ECO:0000256" key="2">
    <source>
        <dbReference type="SAM" id="Phobius"/>
    </source>
</evidence>
<accession>A0ABT8N4N3</accession>
<keyword evidence="4" id="KW-1185">Reference proteome</keyword>
<evidence type="ECO:0000313" key="3">
    <source>
        <dbReference type="EMBL" id="MDN7242849.1"/>
    </source>
</evidence>
<dbReference type="EMBL" id="JAUJWV010000002">
    <property type="protein sequence ID" value="MDN7242849.1"/>
    <property type="molecule type" value="Genomic_DNA"/>
</dbReference>
<organism evidence="3 4">
    <name type="scientific">Planococcus shixiaomingii</name>
    <dbReference type="NCBI Taxonomy" id="3058393"/>
    <lineage>
        <taxon>Bacteria</taxon>
        <taxon>Bacillati</taxon>
        <taxon>Bacillota</taxon>
        <taxon>Bacilli</taxon>
        <taxon>Bacillales</taxon>
        <taxon>Caryophanaceae</taxon>
        <taxon>Planococcus</taxon>
    </lineage>
</organism>
<reference evidence="3 4" key="1">
    <citation type="submission" date="2023-06" db="EMBL/GenBank/DDBJ databases">
        <title>Novel species in genus Planococcus.</title>
        <authorList>
            <person name="Ning S."/>
        </authorList>
    </citation>
    <scope>NUCLEOTIDE SEQUENCE [LARGE SCALE GENOMIC DNA]</scope>
    <source>
        <strain evidence="3 4">N028</strain>
    </source>
</reference>
<feature type="region of interest" description="Disordered" evidence="1">
    <location>
        <begin position="31"/>
        <end position="50"/>
    </location>
</feature>
<dbReference type="RefSeq" id="WP_301724408.1">
    <property type="nucleotide sequence ID" value="NZ_JAUJWV010000002.1"/>
</dbReference>